<name>A0A1G2RBL7_9BACT</name>
<dbReference type="InterPro" id="IPR029063">
    <property type="entry name" value="SAM-dependent_MTases_sf"/>
</dbReference>
<dbReference type="SUPFAM" id="SSF53335">
    <property type="entry name" value="S-adenosyl-L-methionine-dependent methyltransferases"/>
    <property type="match status" value="1"/>
</dbReference>
<evidence type="ECO:0000313" key="2">
    <source>
        <dbReference type="Proteomes" id="UP000177078"/>
    </source>
</evidence>
<dbReference type="STRING" id="1802457.A3F15_01820"/>
<accession>A0A1G2RBL7</accession>
<gene>
    <name evidence="1" type="ORF">A3F15_01820</name>
</gene>
<organism evidence="1 2">
    <name type="scientific">Candidatus Wildermuthbacteria bacterium RIFCSPHIGHO2_12_FULL_40_12</name>
    <dbReference type="NCBI Taxonomy" id="1802457"/>
    <lineage>
        <taxon>Bacteria</taxon>
        <taxon>Candidatus Wildermuthiibacteriota</taxon>
    </lineage>
</organism>
<dbReference type="CDD" id="cd02440">
    <property type="entry name" value="AdoMet_MTases"/>
    <property type="match status" value="1"/>
</dbReference>
<sequence>MGIKIRDDEFREKGQEVVPEGPIYWKNRPDDDERKDWYDDAPWVKGYWNSQDHPHRELILDVLKNIEPFSSLLEIGSNCGPNLVRIQARYPAVLYGMDINKSAIEFGKAMLPGVTFVEADLISTGELESELSNSDVILADAVLMYIDSDNIYRLLSKMVNAAQKGIIIVDFYDEGSDEGIVKYGHWARNYEHLLKDLGMLVEKTKITKETWPNLSGNWADIGYMIIGRCK</sequence>
<proteinExistence type="predicted"/>
<evidence type="ECO:0008006" key="3">
    <source>
        <dbReference type="Google" id="ProtNLM"/>
    </source>
</evidence>
<reference evidence="1 2" key="1">
    <citation type="journal article" date="2016" name="Nat. Commun.">
        <title>Thousands of microbial genomes shed light on interconnected biogeochemical processes in an aquifer system.</title>
        <authorList>
            <person name="Anantharaman K."/>
            <person name="Brown C.T."/>
            <person name="Hug L.A."/>
            <person name="Sharon I."/>
            <person name="Castelle C.J."/>
            <person name="Probst A.J."/>
            <person name="Thomas B.C."/>
            <person name="Singh A."/>
            <person name="Wilkins M.J."/>
            <person name="Karaoz U."/>
            <person name="Brodie E.L."/>
            <person name="Williams K.H."/>
            <person name="Hubbard S.S."/>
            <person name="Banfield J.F."/>
        </authorList>
    </citation>
    <scope>NUCLEOTIDE SEQUENCE [LARGE SCALE GENOMIC DNA]</scope>
</reference>
<dbReference type="EMBL" id="MHUC01000034">
    <property type="protein sequence ID" value="OHA70240.1"/>
    <property type="molecule type" value="Genomic_DNA"/>
</dbReference>
<evidence type="ECO:0000313" key="1">
    <source>
        <dbReference type="EMBL" id="OHA70240.1"/>
    </source>
</evidence>
<dbReference type="Proteomes" id="UP000177078">
    <property type="component" value="Unassembled WGS sequence"/>
</dbReference>
<dbReference type="AlphaFoldDB" id="A0A1G2RBL7"/>
<dbReference type="Gene3D" id="3.40.50.150">
    <property type="entry name" value="Vaccinia Virus protein VP39"/>
    <property type="match status" value="1"/>
</dbReference>
<protein>
    <recommendedName>
        <fullName evidence="3">Methyltransferase domain-containing protein</fullName>
    </recommendedName>
</protein>
<comment type="caution">
    <text evidence="1">The sequence shown here is derived from an EMBL/GenBank/DDBJ whole genome shotgun (WGS) entry which is preliminary data.</text>
</comment>